<dbReference type="AlphaFoldDB" id="A0A6L6J4G4"/>
<dbReference type="PANTHER" id="PTHR10534:SF2">
    <property type="entry name" value="PYRIDOXAL KINASE"/>
    <property type="match status" value="1"/>
</dbReference>
<dbReference type="EMBL" id="WMIE01000001">
    <property type="protein sequence ID" value="MTH76128.1"/>
    <property type="molecule type" value="Genomic_DNA"/>
</dbReference>
<keyword evidence="4 7" id="KW-0418">Kinase</keyword>
<evidence type="ECO:0000259" key="6">
    <source>
        <dbReference type="Pfam" id="PF08543"/>
    </source>
</evidence>
<dbReference type="EC" id="2.7.1.35" evidence="1"/>
<dbReference type="InterPro" id="IPR004625">
    <property type="entry name" value="PyrdxlKinase"/>
</dbReference>
<dbReference type="SUPFAM" id="SSF53613">
    <property type="entry name" value="Ribokinase-like"/>
    <property type="match status" value="1"/>
</dbReference>
<dbReference type="NCBIfam" id="TIGR00687">
    <property type="entry name" value="pyridox_kin"/>
    <property type="match status" value="1"/>
</dbReference>
<evidence type="ECO:0000256" key="4">
    <source>
        <dbReference type="ARBA" id="ARBA00022777"/>
    </source>
</evidence>
<dbReference type="CDD" id="cd01173">
    <property type="entry name" value="pyridoxal_pyridoxamine_kinase"/>
    <property type="match status" value="1"/>
</dbReference>
<dbReference type="InterPro" id="IPR013749">
    <property type="entry name" value="PM/HMP-P_kinase-1"/>
</dbReference>
<proteinExistence type="predicted"/>
<comment type="caution">
    <text evidence="7">The sequence shown here is derived from an EMBL/GenBank/DDBJ whole genome shotgun (WGS) entry which is preliminary data.</text>
</comment>
<dbReference type="PANTHER" id="PTHR10534">
    <property type="entry name" value="PYRIDOXAL KINASE"/>
    <property type="match status" value="1"/>
</dbReference>
<dbReference type="RefSeq" id="WP_155093531.1">
    <property type="nucleotide sequence ID" value="NZ_WMIE01000001.1"/>
</dbReference>
<feature type="domain" description="Pyridoxamine kinase/Phosphomethylpyrimidine kinase" evidence="6">
    <location>
        <begin position="55"/>
        <end position="263"/>
    </location>
</feature>
<keyword evidence="8" id="KW-1185">Reference proteome</keyword>
<dbReference type="GO" id="GO:0005829">
    <property type="term" value="C:cytosol"/>
    <property type="evidence" value="ECO:0007669"/>
    <property type="project" value="TreeGrafter"/>
</dbReference>
<gene>
    <name evidence="7" type="ORF">GL286_00120</name>
</gene>
<dbReference type="OrthoDB" id="9800808at2"/>
<dbReference type="GO" id="GO:0005524">
    <property type="term" value="F:ATP binding"/>
    <property type="evidence" value="ECO:0007669"/>
    <property type="project" value="UniProtKB-KW"/>
</dbReference>
<protein>
    <recommendedName>
        <fullName evidence="1">pyridoxal kinase</fullName>
        <ecNumber evidence="1">2.7.1.35</ecNumber>
    </recommendedName>
</protein>
<evidence type="ECO:0000313" key="7">
    <source>
        <dbReference type="EMBL" id="MTH76128.1"/>
    </source>
</evidence>
<evidence type="ECO:0000256" key="3">
    <source>
        <dbReference type="ARBA" id="ARBA00022741"/>
    </source>
</evidence>
<dbReference type="InterPro" id="IPR029056">
    <property type="entry name" value="Ribokinase-like"/>
</dbReference>
<dbReference type="GO" id="GO:0008478">
    <property type="term" value="F:pyridoxal kinase activity"/>
    <property type="evidence" value="ECO:0007669"/>
    <property type="project" value="UniProtKB-EC"/>
</dbReference>
<accession>A0A6L6J4G4</accession>
<organism evidence="7 8">
    <name type="scientific">Paracoccus aestuariivivens</name>
    <dbReference type="NCBI Taxonomy" id="1820333"/>
    <lineage>
        <taxon>Bacteria</taxon>
        <taxon>Pseudomonadati</taxon>
        <taxon>Pseudomonadota</taxon>
        <taxon>Alphaproteobacteria</taxon>
        <taxon>Rhodobacterales</taxon>
        <taxon>Paracoccaceae</taxon>
        <taxon>Paracoccus</taxon>
    </lineage>
</organism>
<dbReference type="Proteomes" id="UP000478183">
    <property type="component" value="Unassembled WGS sequence"/>
</dbReference>
<dbReference type="Pfam" id="PF08543">
    <property type="entry name" value="Phos_pyr_kin"/>
    <property type="match status" value="1"/>
</dbReference>
<keyword evidence="2 7" id="KW-0808">Transferase</keyword>
<dbReference type="GO" id="GO:0009443">
    <property type="term" value="P:pyridoxal 5'-phosphate salvage"/>
    <property type="evidence" value="ECO:0007669"/>
    <property type="project" value="InterPro"/>
</dbReference>
<evidence type="ECO:0000256" key="2">
    <source>
        <dbReference type="ARBA" id="ARBA00022679"/>
    </source>
</evidence>
<evidence type="ECO:0000256" key="5">
    <source>
        <dbReference type="ARBA" id="ARBA00022840"/>
    </source>
</evidence>
<reference evidence="7 8" key="1">
    <citation type="submission" date="2019-11" db="EMBL/GenBank/DDBJ databases">
        <authorList>
            <person name="Dong K."/>
        </authorList>
    </citation>
    <scope>NUCLEOTIDE SEQUENCE [LARGE SCALE GENOMIC DNA]</scope>
    <source>
        <strain evidence="7 8">NBRC 111993</strain>
    </source>
</reference>
<dbReference type="Gene3D" id="3.40.1190.20">
    <property type="match status" value="1"/>
</dbReference>
<evidence type="ECO:0000256" key="1">
    <source>
        <dbReference type="ARBA" id="ARBA00012104"/>
    </source>
</evidence>
<keyword evidence="5" id="KW-0067">ATP-binding</keyword>
<name>A0A6L6J4G4_9RHOB</name>
<sequence>MTPPLVISIQSQVVLGHVGNSAAVFPMQAAGLEVAAIPTVVFSNTPDYATLRGRALPADFFADLLQGAWERDLPQRAAFVVTGYIGSVEVALLVAEFIAKAKEANPALIYLCDPVMGDDAPGLYVPEIIAAVLKDDLLPQADIATPNPFEIAYLTGQPIRELADLPRAFDALHLAAGAQLIATGCRLQETASDMLESVILGPDGVTRHPTPRLPVAMAGTGDLFAGLITAALGRGRSLTDAVEFAQRQTSRALARAAQLGTKEVVLSDRDFRAALLTL</sequence>
<evidence type="ECO:0000313" key="8">
    <source>
        <dbReference type="Proteomes" id="UP000478183"/>
    </source>
</evidence>
<keyword evidence="3" id="KW-0547">Nucleotide-binding</keyword>